<feature type="region of interest" description="Disordered" evidence="1">
    <location>
        <begin position="44"/>
        <end position="106"/>
    </location>
</feature>
<gene>
    <name evidence="2" type="ORF">AVEN_16182_1</name>
</gene>
<evidence type="ECO:0000313" key="2">
    <source>
        <dbReference type="EMBL" id="GBM82105.1"/>
    </source>
</evidence>
<name>A0A4Y2IWR2_ARAVE</name>
<comment type="caution">
    <text evidence="2">The sequence shown here is derived from an EMBL/GenBank/DDBJ whole genome shotgun (WGS) entry which is preliminary data.</text>
</comment>
<reference evidence="2 3" key="1">
    <citation type="journal article" date="2019" name="Sci. Rep.">
        <title>Orb-weaving spider Araneus ventricosus genome elucidates the spidroin gene catalogue.</title>
        <authorList>
            <person name="Kono N."/>
            <person name="Nakamura H."/>
            <person name="Ohtoshi R."/>
            <person name="Moran D.A.P."/>
            <person name="Shinohara A."/>
            <person name="Yoshida Y."/>
            <person name="Fujiwara M."/>
            <person name="Mori M."/>
            <person name="Tomita M."/>
            <person name="Arakawa K."/>
        </authorList>
    </citation>
    <scope>NUCLEOTIDE SEQUENCE [LARGE SCALE GENOMIC DNA]</scope>
</reference>
<organism evidence="2 3">
    <name type="scientific">Araneus ventricosus</name>
    <name type="common">Orbweaver spider</name>
    <name type="synonym">Epeira ventricosa</name>
    <dbReference type="NCBI Taxonomy" id="182803"/>
    <lineage>
        <taxon>Eukaryota</taxon>
        <taxon>Metazoa</taxon>
        <taxon>Ecdysozoa</taxon>
        <taxon>Arthropoda</taxon>
        <taxon>Chelicerata</taxon>
        <taxon>Arachnida</taxon>
        <taxon>Araneae</taxon>
        <taxon>Araneomorphae</taxon>
        <taxon>Entelegynae</taxon>
        <taxon>Araneoidea</taxon>
        <taxon>Araneidae</taxon>
        <taxon>Araneus</taxon>
    </lineage>
</organism>
<dbReference type="EMBL" id="BGPR01002989">
    <property type="protein sequence ID" value="GBM82105.1"/>
    <property type="molecule type" value="Genomic_DNA"/>
</dbReference>
<protein>
    <submittedName>
        <fullName evidence="2">Uncharacterized protein</fullName>
    </submittedName>
</protein>
<sequence>MDGQPARDEVKGTEKSAGIDVIIVCHQKGMINSGRLISLPFYGDHQYKSRGKHPEGPTASRSPTALGPADAKTHSNRSSVKHKGKSNYITENASSERRQNLIMPNS</sequence>
<proteinExistence type="predicted"/>
<dbReference type="AlphaFoldDB" id="A0A4Y2IWR2"/>
<evidence type="ECO:0000256" key="1">
    <source>
        <dbReference type="SAM" id="MobiDB-lite"/>
    </source>
</evidence>
<dbReference type="Proteomes" id="UP000499080">
    <property type="component" value="Unassembled WGS sequence"/>
</dbReference>
<keyword evidence="3" id="KW-1185">Reference proteome</keyword>
<evidence type="ECO:0000313" key="3">
    <source>
        <dbReference type="Proteomes" id="UP000499080"/>
    </source>
</evidence>
<accession>A0A4Y2IWR2</accession>